<feature type="compositionally biased region" description="Low complexity" evidence="1">
    <location>
        <begin position="200"/>
        <end position="212"/>
    </location>
</feature>
<evidence type="ECO:0000256" key="1">
    <source>
        <dbReference type="SAM" id="MobiDB-lite"/>
    </source>
</evidence>
<gene>
    <name evidence="2" type="ORF">CAMP_LOCUS19079</name>
</gene>
<evidence type="ECO:0000313" key="3">
    <source>
        <dbReference type="Proteomes" id="UP001152747"/>
    </source>
</evidence>
<dbReference type="AlphaFoldDB" id="A0A9P1J4A3"/>
<proteinExistence type="predicted"/>
<comment type="caution">
    <text evidence="2">The sequence shown here is derived from an EMBL/GenBank/DDBJ whole genome shotgun (WGS) entry which is preliminary data.</text>
</comment>
<dbReference type="Proteomes" id="UP001152747">
    <property type="component" value="Unassembled WGS sequence"/>
</dbReference>
<keyword evidence="3" id="KW-1185">Reference proteome</keyword>
<dbReference type="EMBL" id="CANHGI010000006">
    <property type="protein sequence ID" value="CAI5456442.1"/>
    <property type="molecule type" value="Genomic_DNA"/>
</dbReference>
<feature type="region of interest" description="Disordered" evidence="1">
    <location>
        <begin position="180"/>
        <end position="241"/>
    </location>
</feature>
<name>A0A9P1J4A3_9PELO</name>
<reference evidence="2" key="1">
    <citation type="submission" date="2022-11" db="EMBL/GenBank/DDBJ databases">
        <authorList>
            <person name="Kikuchi T."/>
        </authorList>
    </citation>
    <scope>NUCLEOTIDE SEQUENCE</scope>
    <source>
        <strain evidence="2">PS1010</strain>
    </source>
</reference>
<accession>A0A9P1J4A3</accession>
<protein>
    <submittedName>
        <fullName evidence="2">Uncharacterized protein</fullName>
    </submittedName>
</protein>
<organism evidence="2 3">
    <name type="scientific">Caenorhabditis angaria</name>
    <dbReference type="NCBI Taxonomy" id="860376"/>
    <lineage>
        <taxon>Eukaryota</taxon>
        <taxon>Metazoa</taxon>
        <taxon>Ecdysozoa</taxon>
        <taxon>Nematoda</taxon>
        <taxon>Chromadorea</taxon>
        <taxon>Rhabditida</taxon>
        <taxon>Rhabditina</taxon>
        <taxon>Rhabditomorpha</taxon>
        <taxon>Rhabditoidea</taxon>
        <taxon>Rhabditidae</taxon>
        <taxon>Peloderinae</taxon>
        <taxon>Caenorhabditis</taxon>
    </lineage>
</organism>
<feature type="compositionally biased region" description="Acidic residues" evidence="1">
    <location>
        <begin position="229"/>
        <end position="241"/>
    </location>
</feature>
<sequence>MNENDPSPLVRRMSIRRNRRPTQRIAMPVDQVVRQGVANFEPMIAPPPPSPNPPVNMNIHRMVRAFDVDPLLPPLEMPEYLRNARPNMGRPENRYPARQFAEDRVALIEEEDEAEDEAMNIVDEEHNEDAYRVEFHIPPIEYRGFFRNLPFRGPDRRGVVLAGQRAANNLQARFIRHPRVHNNARRGQASVGTQTEPRNRNAVNNFGRNNAAPNQAGASGSLVRNLPDVSEEERMEEGSEQ</sequence>
<evidence type="ECO:0000313" key="2">
    <source>
        <dbReference type="EMBL" id="CAI5456442.1"/>
    </source>
</evidence>